<comment type="caution">
    <text evidence="2">The sequence shown here is derived from an EMBL/GenBank/DDBJ whole genome shotgun (WGS) entry which is preliminary data.</text>
</comment>
<proteinExistence type="predicted"/>
<keyword evidence="1" id="KW-0472">Membrane</keyword>
<organism evidence="2 3">
    <name type="scientific">Monilinia fructicola</name>
    <name type="common">Brown rot fungus</name>
    <name type="synonym">Ciboria fructicola</name>
    <dbReference type="NCBI Taxonomy" id="38448"/>
    <lineage>
        <taxon>Eukaryota</taxon>
        <taxon>Fungi</taxon>
        <taxon>Dikarya</taxon>
        <taxon>Ascomycota</taxon>
        <taxon>Pezizomycotina</taxon>
        <taxon>Leotiomycetes</taxon>
        <taxon>Helotiales</taxon>
        <taxon>Sclerotiniaceae</taxon>
        <taxon>Monilinia</taxon>
    </lineage>
</organism>
<protein>
    <submittedName>
        <fullName evidence="2">Uncharacterized protein</fullName>
    </submittedName>
</protein>
<reference evidence="2 3" key="1">
    <citation type="submission" date="2019-06" db="EMBL/GenBank/DDBJ databases">
        <title>Genome Sequence of the Brown Rot Fungal Pathogen Monilinia fructicola.</title>
        <authorList>
            <person name="De Miccolis Angelini R.M."/>
            <person name="Landi L."/>
            <person name="Abate D."/>
            <person name="Pollastro S."/>
            <person name="Romanazzi G."/>
            <person name="Faretra F."/>
        </authorList>
    </citation>
    <scope>NUCLEOTIDE SEQUENCE [LARGE SCALE GENOMIC DNA]</scope>
    <source>
        <strain evidence="2 3">Mfrc123</strain>
    </source>
</reference>
<evidence type="ECO:0000256" key="1">
    <source>
        <dbReference type="SAM" id="Phobius"/>
    </source>
</evidence>
<feature type="transmembrane region" description="Helical" evidence="1">
    <location>
        <begin position="6"/>
        <end position="24"/>
    </location>
</feature>
<gene>
    <name evidence="2" type="ORF">EYC84_005733</name>
</gene>
<evidence type="ECO:0000313" key="2">
    <source>
        <dbReference type="EMBL" id="KAA8574228.1"/>
    </source>
</evidence>
<sequence length="71" mass="8054">MNSIKVLIGYCICARTVILLYFFLHSDQYSLIVTVFGEGEDASLFSFAFISGVQRAKVAFLNEHDRISKME</sequence>
<keyword evidence="1" id="KW-0812">Transmembrane</keyword>
<dbReference type="Proteomes" id="UP000322873">
    <property type="component" value="Unassembled WGS sequence"/>
</dbReference>
<dbReference type="AlphaFoldDB" id="A0A5M9JXH0"/>
<name>A0A5M9JXH0_MONFR</name>
<dbReference type="EMBL" id="VICG01000003">
    <property type="protein sequence ID" value="KAA8574228.1"/>
    <property type="molecule type" value="Genomic_DNA"/>
</dbReference>
<accession>A0A5M9JXH0</accession>
<keyword evidence="1" id="KW-1133">Transmembrane helix</keyword>
<keyword evidence="3" id="KW-1185">Reference proteome</keyword>
<evidence type="ECO:0000313" key="3">
    <source>
        <dbReference type="Proteomes" id="UP000322873"/>
    </source>
</evidence>